<accession>A0A556N639</accession>
<reference evidence="1 2" key="1">
    <citation type="submission" date="2019-07" db="EMBL/GenBank/DDBJ databases">
        <authorList>
            <person name="Huq M.A."/>
        </authorList>
    </citation>
    <scope>NUCLEOTIDE SEQUENCE [LARGE SCALE GENOMIC DNA]</scope>
    <source>
        <strain evidence="1 2">MAH-3</strain>
    </source>
</reference>
<evidence type="ECO:0008006" key="3">
    <source>
        <dbReference type="Google" id="ProtNLM"/>
    </source>
</evidence>
<evidence type="ECO:0000313" key="1">
    <source>
        <dbReference type="EMBL" id="TSJ47595.1"/>
    </source>
</evidence>
<comment type="caution">
    <text evidence="1">The sequence shown here is derived from an EMBL/GenBank/DDBJ whole genome shotgun (WGS) entry which is preliminary data.</text>
</comment>
<dbReference type="AlphaFoldDB" id="A0A556N639"/>
<protein>
    <recommendedName>
        <fullName evidence="3">Outer membrane protein beta-barrel domain-containing protein</fullName>
    </recommendedName>
</protein>
<sequence>MAKWTLRGKAMTMVFIEDNWFSSISLGTEYRFSKRFSVVLDAVHYSQKDEEEVHNNPDDYEDYDEYALRDQRNYLAFEFKYHYLRFKETNTSLYVNLYSKTGEHKIRKEAAYPIQPNERFFLNGNFADAGLSFGININATENFGIDINLGICERFERSSYWKSDDNHHYTYFPKQYSQKLLPNIRVNFYWTFNSLFTYYTPVRE</sequence>
<dbReference type="EMBL" id="VLPL01000001">
    <property type="protein sequence ID" value="TSJ47595.1"/>
    <property type="molecule type" value="Genomic_DNA"/>
</dbReference>
<evidence type="ECO:0000313" key="2">
    <source>
        <dbReference type="Proteomes" id="UP000316008"/>
    </source>
</evidence>
<dbReference type="Proteomes" id="UP000316008">
    <property type="component" value="Unassembled WGS sequence"/>
</dbReference>
<dbReference type="RefSeq" id="WP_144331131.1">
    <property type="nucleotide sequence ID" value="NZ_VLPL01000001.1"/>
</dbReference>
<keyword evidence="2" id="KW-1185">Reference proteome</keyword>
<gene>
    <name evidence="1" type="ORF">FO442_00260</name>
</gene>
<proteinExistence type="predicted"/>
<name>A0A556N639_9FLAO</name>
<organism evidence="1 2">
    <name type="scientific">Fluviicola chungangensis</name>
    <dbReference type="NCBI Taxonomy" id="2597671"/>
    <lineage>
        <taxon>Bacteria</taxon>
        <taxon>Pseudomonadati</taxon>
        <taxon>Bacteroidota</taxon>
        <taxon>Flavobacteriia</taxon>
        <taxon>Flavobacteriales</taxon>
        <taxon>Crocinitomicaceae</taxon>
        <taxon>Fluviicola</taxon>
    </lineage>
</organism>